<sequence>MKTKATIVRERSTAPTLVVDGHSVIFAWKELRELHARAPRQAREFLAGQLQQMHDSGAWSVIVVFDGRFGFRRDRIESSSGEMVIAYSPPDCTADSMIEAFIAQRADRERVTAVTADQAERRSIEAMGAWCSSPEWLASELAQLQGNLGETLSRVHRRARW</sequence>
<evidence type="ECO:0000313" key="2">
    <source>
        <dbReference type="Proteomes" id="UP000334923"/>
    </source>
</evidence>
<dbReference type="Pfam" id="PF05991">
    <property type="entry name" value="NYN_YacP"/>
    <property type="match status" value="1"/>
</dbReference>
<dbReference type="PANTHER" id="PTHR34547:SF1">
    <property type="entry name" value="YACP-LIKE NYN DOMAIN PROTEIN"/>
    <property type="match status" value="1"/>
</dbReference>
<keyword evidence="2" id="KW-1185">Reference proteome</keyword>
<organism evidence="1 2">
    <name type="scientific">Methylacidimicrobium tartarophylax</name>
    <dbReference type="NCBI Taxonomy" id="1041768"/>
    <lineage>
        <taxon>Bacteria</taxon>
        <taxon>Pseudomonadati</taxon>
        <taxon>Verrucomicrobiota</taxon>
        <taxon>Methylacidimicrobium</taxon>
    </lineage>
</organism>
<name>A0A5E6MG82_9BACT</name>
<dbReference type="RefSeq" id="WP_142660950.1">
    <property type="nucleotide sequence ID" value="NZ_CABFVA020000119.1"/>
</dbReference>
<evidence type="ECO:0000313" key="1">
    <source>
        <dbReference type="EMBL" id="VVM08121.1"/>
    </source>
</evidence>
<accession>A0A5E6MG82</accession>
<dbReference type="InterPro" id="IPR010298">
    <property type="entry name" value="YacP-like"/>
</dbReference>
<protein>
    <submittedName>
        <fullName evidence="1">Uncharacterized protein</fullName>
    </submittedName>
</protein>
<dbReference type="EMBL" id="CABFVA020000119">
    <property type="protein sequence ID" value="VVM08121.1"/>
    <property type="molecule type" value="Genomic_DNA"/>
</dbReference>
<dbReference type="OrthoDB" id="9792160at2"/>
<proteinExistence type="predicted"/>
<dbReference type="AlphaFoldDB" id="A0A5E6MG82"/>
<reference evidence="1 2" key="1">
    <citation type="submission" date="2019-09" db="EMBL/GenBank/DDBJ databases">
        <authorList>
            <person name="Cremers G."/>
        </authorList>
    </citation>
    <scope>NUCLEOTIDE SEQUENCE [LARGE SCALE GENOMIC DNA]</scope>
    <source>
        <strain evidence="1">4A</strain>
    </source>
</reference>
<gene>
    <name evidence="1" type="ORF">MAMT_02120</name>
</gene>
<dbReference type="Proteomes" id="UP000334923">
    <property type="component" value="Unassembled WGS sequence"/>
</dbReference>
<dbReference type="PANTHER" id="PTHR34547">
    <property type="entry name" value="YACP-LIKE NYN DOMAIN PROTEIN"/>
    <property type="match status" value="1"/>
</dbReference>